<dbReference type="EMBL" id="JHEH01000012">
    <property type="protein sequence ID" value="KEP69614.1"/>
    <property type="molecule type" value="Genomic_DNA"/>
</dbReference>
<dbReference type="RefSeq" id="WP_038066196.1">
    <property type="nucleotide sequence ID" value="NZ_FOVB01000002.1"/>
</dbReference>
<evidence type="ECO:0000313" key="1">
    <source>
        <dbReference type="EMBL" id="KEP69614.1"/>
    </source>
</evidence>
<keyword evidence="2" id="KW-1185">Reference proteome</keyword>
<dbReference type="AlphaFoldDB" id="A0A074TD37"/>
<evidence type="ECO:0000313" key="2">
    <source>
        <dbReference type="Proteomes" id="UP000027725"/>
    </source>
</evidence>
<dbReference type="eggNOG" id="ENOG5032Y3F">
    <property type="taxonomic scope" value="Bacteria"/>
</dbReference>
<protein>
    <submittedName>
        <fullName evidence="1">Uncharacterized protein</fullName>
    </submittedName>
</protein>
<dbReference type="OrthoDB" id="8117382at2"/>
<comment type="caution">
    <text evidence="1">The sequence shown here is derived from an EMBL/GenBank/DDBJ whole genome shotgun (WGS) entry which is preliminary data.</text>
</comment>
<sequence length="90" mass="10141">MSGAPSAPATRPAAQRAGILCNDPQFQRFAAIRCGFPGHSFQASAAAEYLRTCCKVTSRRELDWNRDAQDRFERLCTEFDAWAGRIFNQR</sequence>
<name>A0A074TD37_9RHOB</name>
<proteinExistence type="predicted"/>
<dbReference type="STRING" id="1185766.SAMN05216224_102698"/>
<gene>
    <name evidence="1" type="ORF">DL1_03170</name>
</gene>
<dbReference type="Proteomes" id="UP000027725">
    <property type="component" value="Unassembled WGS sequence"/>
</dbReference>
<accession>A0A074TD37</accession>
<organism evidence="1 2">
    <name type="scientific">Thioclava dalianensis</name>
    <dbReference type="NCBI Taxonomy" id="1185766"/>
    <lineage>
        <taxon>Bacteria</taxon>
        <taxon>Pseudomonadati</taxon>
        <taxon>Pseudomonadota</taxon>
        <taxon>Alphaproteobacteria</taxon>
        <taxon>Rhodobacterales</taxon>
        <taxon>Paracoccaceae</taxon>
        <taxon>Thioclava</taxon>
    </lineage>
</organism>
<reference evidence="1 2" key="1">
    <citation type="submission" date="2014-03" db="EMBL/GenBank/DDBJ databases">
        <title>The draft genome sequence of Thioclava dalianensis DLFJ1-1.</title>
        <authorList>
            <person name="Lai Q."/>
            <person name="Shao Z."/>
        </authorList>
    </citation>
    <scope>NUCLEOTIDE SEQUENCE [LARGE SCALE GENOMIC DNA]</scope>
    <source>
        <strain evidence="1 2">DLFJ1-1</strain>
    </source>
</reference>